<evidence type="ECO:0000259" key="1">
    <source>
        <dbReference type="PROSITE" id="PS51819"/>
    </source>
</evidence>
<feature type="domain" description="VOC" evidence="1">
    <location>
        <begin position="6"/>
        <end position="138"/>
    </location>
</feature>
<dbReference type="PANTHER" id="PTHR35908:SF1">
    <property type="entry name" value="CONSERVED PROTEIN"/>
    <property type="match status" value="1"/>
</dbReference>
<dbReference type="PROSITE" id="PS51819">
    <property type="entry name" value="VOC"/>
    <property type="match status" value="1"/>
</dbReference>
<dbReference type="SUPFAM" id="SSF54593">
    <property type="entry name" value="Glyoxalase/Bleomycin resistance protein/Dihydroxybiphenyl dioxygenase"/>
    <property type="match status" value="1"/>
</dbReference>
<dbReference type="Pfam" id="PF18029">
    <property type="entry name" value="Glyoxalase_6"/>
    <property type="match status" value="1"/>
</dbReference>
<protein>
    <submittedName>
        <fullName evidence="2">VOC family protein</fullName>
    </submittedName>
</protein>
<reference evidence="2 3" key="1">
    <citation type="submission" date="2023-11" db="EMBL/GenBank/DDBJ databases">
        <title>Novel species in genus Nocardioides.</title>
        <authorList>
            <person name="Zhou H."/>
        </authorList>
    </citation>
    <scope>NUCLEOTIDE SEQUENCE [LARGE SCALE GENOMIC DNA]</scope>
    <source>
        <strain evidence="2 3">S-58</strain>
    </source>
</reference>
<dbReference type="InterPro" id="IPR037523">
    <property type="entry name" value="VOC_core"/>
</dbReference>
<dbReference type="Gene3D" id="3.10.180.10">
    <property type="entry name" value="2,3-Dihydroxybiphenyl 1,2-Dioxygenase, domain 1"/>
    <property type="match status" value="1"/>
</dbReference>
<dbReference type="InterPro" id="IPR029068">
    <property type="entry name" value="Glyas_Bleomycin-R_OHBP_Dase"/>
</dbReference>
<sequence>MAAHPRLLHTVLDAVDVRREAEFWRELLGLVYRPGDEVPPEGPAADDADWLVLTHPDGRRCLAVQQVAEQPRSTWPSQDVPQQLHLDLTVTDPAELAAQHDRAVALGATVLLDRTDDADEPLWVLADPEGHPFCIFVG</sequence>
<proteinExistence type="predicted"/>
<organism evidence="2 3">
    <name type="scientific">Nocardioides renjunii</name>
    <dbReference type="NCBI Taxonomy" id="3095075"/>
    <lineage>
        <taxon>Bacteria</taxon>
        <taxon>Bacillati</taxon>
        <taxon>Actinomycetota</taxon>
        <taxon>Actinomycetes</taxon>
        <taxon>Propionibacteriales</taxon>
        <taxon>Nocardioidaceae</taxon>
        <taxon>Nocardioides</taxon>
    </lineage>
</organism>
<gene>
    <name evidence="2" type="ORF">SFC79_09520</name>
</gene>
<dbReference type="Proteomes" id="UP001291999">
    <property type="component" value="Unassembled WGS sequence"/>
</dbReference>
<dbReference type="InterPro" id="IPR041581">
    <property type="entry name" value="Glyoxalase_6"/>
</dbReference>
<evidence type="ECO:0000313" key="3">
    <source>
        <dbReference type="Proteomes" id="UP001291999"/>
    </source>
</evidence>
<comment type="caution">
    <text evidence="2">The sequence shown here is derived from an EMBL/GenBank/DDBJ whole genome shotgun (WGS) entry which is preliminary data.</text>
</comment>
<dbReference type="PANTHER" id="PTHR35908">
    <property type="entry name" value="HYPOTHETICAL FUSION PROTEIN"/>
    <property type="match status" value="1"/>
</dbReference>
<dbReference type="RefSeq" id="WP_322424156.1">
    <property type="nucleotide sequence ID" value="NZ_JAXQPW010000002.1"/>
</dbReference>
<accession>A0ABU5KAK5</accession>
<evidence type="ECO:0000313" key="2">
    <source>
        <dbReference type="EMBL" id="MDZ5661998.1"/>
    </source>
</evidence>
<name>A0ABU5KAK5_9ACTN</name>
<dbReference type="CDD" id="cd06587">
    <property type="entry name" value="VOC"/>
    <property type="match status" value="1"/>
</dbReference>
<keyword evidence="3" id="KW-1185">Reference proteome</keyword>
<dbReference type="EMBL" id="JAXQPW010000002">
    <property type="protein sequence ID" value="MDZ5661998.1"/>
    <property type="molecule type" value="Genomic_DNA"/>
</dbReference>